<accession>A0A9P9K4P6</accession>
<keyword evidence="2" id="KW-1185">Reference proteome</keyword>
<organism evidence="1 2">
    <name type="scientific">Fusarium solani</name>
    <name type="common">Filamentous fungus</name>
    <dbReference type="NCBI Taxonomy" id="169388"/>
    <lineage>
        <taxon>Eukaryota</taxon>
        <taxon>Fungi</taxon>
        <taxon>Dikarya</taxon>
        <taxon>Ascomycota</taxon>
        <taxon>Pezizomycotina</taxon>
        <taxon>Sordariomycetes</taxon>
        <taxon>Hypocreomycetidae</taxon>
        <taxon>Hypocreales</taxon>
        <taxon>Nectriaceae</taxon>
        <taxon>Fusarium</taxon>
        <taxon>Fusarium solani species complex</taxon>
    </lineage>
</organism>
<gene>
    <name evidence="1" type="ORF">B0J15DRAFT_469822</name>
</gene>
<reference evidence="1" key="1">
    <citation type="journal article" date="2021" name="Nat. Commun.">
        <title>Genetic determinants of endophytism in the Arabidopsis root mycobiome.</title>
        <authorList>
            <person name="Mesny F."/>
            <person name="Miyauchi S."/>
            <person name="Thiergart T."/>
            <person name="Pickel B."/>
            <person name="Atanasova L."/>
            <person name="Karlsson M."/>
            <person name="Huettel B."/>
            <person name="Barry K.W."/>
            <person name="Haridas S."/>
            <person name="Chen C."/>
            <person name="Bauer D."/>
            <person name="Andreopoulos W."/>
            <person name="Pangilinan J."/>
            <person name="LaButti K."/>
            <person name="Riley R."/>
            <person name="Lipzen A."/>
            <person name="Clum A."/>
            <person name="Drula E."/>
            <person name="Henrissat B."/>
            <person name="Kohler A."/>
            <person name="Grigoriev I.V."/>
            <person name="Martin F.M."/>
            <person name="Hacquard S."/>
        </authorList>
    </citation>
    <scope>NUCLEOTIDE SEQUENCE</scope>
    <source>
        <strain evidence="1">FSSC 5 MPI-SDFR-AT-0091</strain>
    </source>
</reference>
<dbReference type="EMBL" id="JAGTJS010000018">
    <property type="protein sequence ID" value="KAH7243930.1"/>
    <property type="molecule type" value="Genomic_DNA"/>
</dbReference>
<protein>
    <submittedName>
        <fullName evidence="1">Uncharacterized protein</fullName>
    </submittedName>
</protein>
<dbReference type="PANTHER" id="PTHR33112:SF16">
    <property type="entry name" value="HETEROKARYON INCOMPATIBILITY DOMAIN-CONTAINING PROTEIN"/>
    <property type="match status" value="1"/>
</dbReference>
<dbReference type="AlphaFoldDB" id="A0A9P9K4P6"/>
<comment type="caution">
    <text evidence="1">The sequence shown here is derived from an EMBL/GenBank/DDBJ whole genome shotgun (WGS) entry which is preliminary data.</text>
</comment>
<proteinExistence type="predicted"/>
<dbReference type="PANTHER" id="PTHR33112">
    <property type="entry name" value="DOMAIN PROTEIN, PUTATIVE-RELATED"/>
    <property type="match status" value="1"/>
</dbReference>
<evidence type="ECO:0000313" key="2">
    <source>
        <dbReference type="Proteomes" id="UP000736672"/>
    </source>
</evidence>
<dbReference type="Proteomes" id="UP000736672">
    <property type="component" value="Unassembled WGS sequence"/>
</dbReference>
<name>A0A9P9K4P6_FUSSL</name>
<evidence type="ECO:0000313" key="1">
    <source>
        <dbReference type="EMBL" id="KAH7243930.1"/>
    </source>
</evidence>
<sequence length="197" mass="22898">MAEFYKRADVLVSAASASHCGEGFLQPRNVDQCYGAIYELPFKWEFPNREVKGSMFLCEKTLNYILDEDPLYMRIWTYQEHLVSTRVISFGTRQIKWKCQKDGNVVDSGDYLIPDGDLEHHLDEAFSPSPYSSENLVEINWRVQAWMKIVEKYPFRHYSRPKDRLLAFFESISYLAPFVGWSTSECLAGIRKADAAR</sequence>
<dbReference type="OrthoDB" id="5125733at2759"/>